<organism evidence="1 2">
    <name type="scientific">Haemophilus ducreyi (strain 35000HP / ATCC 700724)</name>
    <dbReference type="NCBI Taxonomy" id="233412"/>
    <lineage>
        <taxon>Bacteria</taxon>
        <taxon>Pseudomonadati</taxon>
        <taxon>Pseudomonadota</taxon>
        <taxon>Gammaproteobacteria</taxon>
        <taxon>Pasteurellales</taxon>
        <taxon>Pasteurellaceae</taxon>
        <taxon>Haemophilus</taxon>
    </lineage>
</organism>
<gene>
    <name evidence="1" type="ordered locus">HD_0602</name>
</gene>
<dbReference type="EMBL" id="AE017143">
    <property type="protein sequence ID" value="AAP95532.1"/>
    <property type="molecule type" value="Genomic_DNA"/>
</dbReference>
<evidence type="ECO:0000313" key="1">
    <source>
        <dbReference type="EMBL" id="AAP95532.1"/>
    </source>
</evidence>
<name>Q7VNE7_HAEDU</name>
<dbReference type="AlphaFoldDB" id="Q7VNE7"/>
<dbReference type="HOGENOM" id="CLU_3118402_0_0_6"/>
<dbReference type="Proteomes" id="UP000001022">
    <property type="component" value="Chromosome"/>
</dbReference>
<reference evidence="2" key="1">
    <citation type="submission" date="2003-06" db="EMBL/GenBank/DDBJ databases">
        <title>The complete genome sequence of Haemophilus ducreyi.</title>
        <authorList>
            <person name="Munson R.S. Jr."/>
            <person name="Ray W.C."/>
            <person name="Mahairas G."/>
            <person name="Sabo P."/>
            <person name="Mungur R."/>
            <person name="Johnson L."/>
            <person name="Nguyen D."/>
            <person name="Wang J."/>
            <person name="Forst C."/>
            <person name="Hood L."/>
        </authorList>
    </citation>
    <scope>NUCLEOTIDE SEQUENCE [LARGE SCALE GENOMIC DNA]</scope>
    <source>
        <strain evidence="2">35000HP / ATCC 700724</strain>
    </source>
</reference>
<dbReference type="STRING" id="233412.HD_0602"/>
<dbReference type="KEGG" id="hdu:HD_0602"/>
<evidence type="ECO:0000313" key="2">
    <source>
        <dbReference type="Proteomes" id="UP000001022"/>
    </source>
</evidence>
<keyword evidence="2" id="KW-1185">Reference proteome</keyword>
<protein>
    <submittedName>
        <fullName evidence="1">Uncharacterized protein</fullName>
    </submittedName>
</protein>
<proteinExistence type="predicted"/>
<sequence>MGKKLELNNDIIFTANRIFSRFSAISDNNFHHFCKLCLPKRLTFDIYTPF</sequence>
<accession>Q7VNE7</accession>